<dbReference type="GO" id="GO:0003677">
    <property type="term" value="F:DNA binding"/>
    <property type="evidence" value="ECO:0007669"/>
    <property type="project" value="UniProtKB-UniRule"/>
</dbReference>
<dbReference type="SUPFAM" id="SSF48498">
    <property type="entry name" value="Tetracyclin repressor-like, C-terminal domain"/>
    <property type="match status" value="1"/>
</dbReference>
<feature type="domain" description="HTH tetR-type" evidence="5">
    <location>
        <begin position="18"/>
        <end position="78"/>
    </location>
</feature>
<organism evidence="6 7">
    <name type="scientific">Caballeronia choica</name>
    <dbReference type="NCBI Taxonomy" id="326476"/>
    <lineage>
        <taxon>Bacteria</taxon>
        <taxon>Pseudomonadati</taxon>
        <taxon>Pseudomonadota</taxon>
        <taxon>Betaproteobacteria</taxon>
        <taxon>Burkholderiales</taxon>
        <taxon>Burkholderiaceae</taxon>
        <taxon>Caballeronia</taxon>
    </lineage>
</organism>
<evidence type="ECO:0000313" key="7">
    <source>
        <dbReference type="Proteomes" id="UP000054770"/>
    </source>
</evidence>
<dbReference type="PRINTS" id="PR00455">
    <property type="entry name" value="HTHTETR"/>
</dbReference>
<reference evidence="6" key="1">
    <citation type="submission" date="2016-01" db="EMBL/GenBank/DDBJ databases">
        <authorList>
            <person name="Peeters C."/>
        </authorList>
    </citation>
    <scope>NUCLEOTIDE SEQUENCE [LARGE SCALE GENOMIC DNA]</scope>
    <source>
        <strain evidence="6">LMG 22940</strain>
    </source>
</reference>
<dbReference type="InterPro" id="IPR001647">
    <property type="entry name" value="HTH_TetR"/>
</dbReference>
<dbReference type="SUPFAM" id="SSF46689">
    <property type="entry name" value="Homeodomain-like"/>
    <property type="match status" value="1"/>
</dbReference>
<accession>A0A158FPE1</accession>
<dbReference type="PROSITE" id="PS50977">
    <property type="entry name" value="HTH_TETR_2"/>
    <property type="match status" value="1"/>
</dbReference>
<sequence length="204" mass="22824">MQMENKRPVRLSRVEKNALTRERLLAAAESVVARLGYGGASVDTIAAEAGLSKGAIYSNFATKEELFLELLRVYMERDTAELEKIVKLEPEHLYKALTQWLATMHSDSDCPLLVAELQLHARRSPEFATHYYELQSRQTRTIARILRAYFSASEVGLPIDAIDLAACMTALAQGLSLQRPLPKSKAKNQAGRVIDELLKVLIKK</sequence>
<keyword evidence="3" id="KW-0804">Transcription</keyword>
<dbReference type="PANTHER" id="PTHR47506">
    <property type="entry name" value="TRANSCRIPTIONAL REGULATORY PROTEIN"/>
    <property type="match status" value="1"/>
</dbReference>
<protein>
    <submittedName>
        <fullName evidence="6">TetR family transcriptional regulator</fullName>
    </submittedName>
</protein>
<evidence type="ECO:0000256" key="2">
    <source>
        <dbReference type="ARBA" id="ARBA00023125"/>
    </source>
</evidence>
<evidence type="ECO:0000256" key="1">
    <source>
        <dbReference type="ARBA" id="ARBA00023015"/>
    </source>
</evidence>
<keyword evidence="7" id="KW-1185">Reference proteome</keyword>
<dbReference type="InterPro" id="IPR009057">
    <property type="entry name" value="Homeodomain-like_sf"/>
</dbReference>
<keyword evidence="1" id="KW-0805">Transcription regulation</keyword>
<name>A0A158FPE1_9BURK</name>
<proteinExistence type="predicted"/>
<evidence type="ECO:0000313" key="6">
    <source>
        <dbReference type="EMBL" id="SAL21728.1"/>
    </source>
</evidence>
<dbReference type="EMBL" id="FCON02000006">
    <property type="protein sequence ID" value="SAL21728.1"/>
    <property type="molecule type" value="Genomic_DNA"/>
</dbReference>
<dbReference type="PANTHER" id="PTHR47506:SF6">
    <property type="entry name" value="HTH-TYPE TRANSCRIPTIONAL REPRESSOR NEMR"/>
    <property type="match status" value="1"/>
</dbReference>
<dbReference type="InterPro" id="IPR036271">
    <property type="entry name" value="Tet_transcr_reg_TetR-rel_C_sf"/>
</dbReference>
<dbReference type="Gene3D" id="1.10.357.10">
    <property type="entry name" value="Tetracycline Repressor, domain 2"/>
    <property type="match status" value="1"/>
</dbReference>
<dbReference type="Pfam" id="PF00440">
    <property type="entry name" value="TetR_N"/>
    <property type="match status" value="1"/>
</dbReference>
<evidence type="ECO:0000256" key="4">
    <source>
        <dbReference type="PROSITE-ProRule" id="PRU00335"/>
    </source>
</evidence>
<gene>
    <name evidence="6" type="ORF">AWB68_00843</name>
</gene>
<dbReference type="Proteomes" id="UP000054770">
    <property type="component" value="Unassembled WGS sequence"/>
</dbReference>
<keyword evidence="2 4" id="KW-0238">DNA-binding</keyword>
<comment type="caution">
    <text evidence="6">The sequence shown here is derived from an EMBL/GenBank/DDBJ whole genome shotgun (WGS) entry which is preliminary data.</text>
</comment>
<evidence type="ECO:0000256" key="3">
    <source>
        <dbReference type="ARBA" id="ARBA00023163"/>
    </source>
</evidence>
<dbReference type="AlphaFoldDB" id="A0A158FPE1"/>
<evidence type="ECO:0000259" key="5">
    <source>
        <dbReference type="PROSITE" id="PS50977"/>
    </source>
</evidence>
<feature type="DNA-binding region" description="H-T-H motif" evidence="4">
    <location>
        <begin position="41"/>
        <end position="60"/>
    </location>
</feature>